<name>A0A5E6ZGN5_PSEFL</name>
<protein>
    <submittedName>
        <fullName evidence="3">Hemolysin</fullName>
    </submittedName>
</protein>
<feature type="region of interest" description="Disordered" evidence="1">
    <location>
        <begin position="1183"/>
        <end position="1217"/>
    </location>
</feature>
<dbReference type="InterPro" id="IPR012334">
    <property type="entry name" value="Pectin_lyas_fold"/>
</dbReference>
<accession>A0A5E6ZGN5</accession>
<dbReference type="Pfam" id="PF05860">
    <property type="entry name" value="TPS"/>
    <property type="match status" value="1"/>
</dbReference>
<proteinExistence type="predicted"/>
<sequence length="1603" mass="169116">MKTKTTLPPLRLRPCQTLRWVISGLVFVPYIQPALAENLTPVPGGALVSREQGVPVVGIVAPNGAGVSHNQFYDYNVERQGLVLNNSLVPGTSQLAGQLGANSQFNGRDASLILNEVISRNASSIAGAQEIFGRAADYVLANPNGINVNGASFINTPRASFVVGSPELEDGRLTRLNTFNASGDLQVGQLGLHNNGGAIDLLAPRVTTDGDISAQTTLNLTAGRNQVNYASGNVEQSRNSPGSQRRVDAQLFGAMRAGRINIVSTADGAGVRIAAPITSRADLKIESAGDLEITGKTRPNNLNVQRTVLSSTEGDARLSAKGDLTLKAADVNGRNIDAVAGRNLRLDALSAEQKTETHEDWEKKFWFITTETYDKNRTETRRRQHASNLNANADLRLKAGENVEFKASTAKAGGQLQVDAGKDLLVTALNDSTDIKEKVNHRKNLWRGDYETNEHSEKAQGSHLQSGAAMNLTAKGNVQVRGSQVESNGDMTIQAGGKVQIDASRVAQSSYQKNYEGDLVSGSFFGENGKDDQSKDLAVGSRVEAQGKLRVISEDVTISGSRVLGKQDALLISNSGALTVDGAQNLEHSDKSDKDSKLFGLIKDQTRTQNDTGTHVGSQVQSQSNLRLQSASDLNVIGAEVKAQGKLELTANNDINLRAANSSGKTIRETDTHSFSASAGETKKAADGIKGSKQYKAEVGYNQKETKNTLDTLTHERSQLSGGTVELLAGNNLQVKGSQVEATAGDLQLKAKSIELLSEADKTTDRTQEKNLNLGAFGTGGMDRAGTGYQVGKESIDTNAQASTVKSSQLSARDNLKLIADNGQGTIITEAARVKAGKDLVVSAGSMENREAHDSKSEIRDVNTWTASLGASLEYKDVTRPIQKMIEDTGQSKFYQPLAIDAIETPNVGADLAFNLLDTKTGTDSTKAVVSEFEGAAVKVAVEGALTDTGTRYTATEGQVAITADTHEFLAAEDTSSTHTKGTDVDASLRVYTSTGSDINARAAGSGGSFDLARTTSTALPGSLSGKQGIQIQLGADGRYEGTRFDAQQGVLSIHTPGSLTFDEARDRQTSKENTLGGFAWLEGGTSPTSGKKANGGFQLDKSGLRTEDTQGRGAMLHAKGLTDIVAGQDLTVHGAQIGDAKNKNGEVNLHAGNTLEYLAGVDTHEAQGSKIGGGARLSLKATQTAESSTKGGGIGAQFSLGKTDESSQIQRGGSIDSAGKVHIEAENGRLQGLQGKAQAFELAANNGDLILESATSTQKRDNKSIGLGLGINATGSSDNANNASGLFGRVKLEIDKLDSLTHDNTRLNADRVQLDSRGDTRLAGATINAKHVRGQIDGDLLVASRQDQVKGVTVKVDAQLTTEKNPNGVVDKVGALGGPAADTLKDKTKGFYEKAADKAKDLKDNLVAKVGDAREKLGNKLTRSDSYDLDKARTAAPASSPVQEGFSANASSAEIAHSRLKDLFFKNPRNRDITPTLLVDVSHASKDSVAQASSIKGIDSVDLQVGGKVNLIGARISSTRGSVDLGGASVNAKDLNGRDYRADVGLNSSTSVTQSGTEIVKELLKKRDSKTKEDELFNIGLLRGGGHNESQTLASGIDQKTR</sequence>
<evidence type="ECO:0000313" key="4">
    <source>
        <dbReference type="Proteomes" id="UP000337909"/>
    </source>
</evidence>
<dbReference type="EMBL" id="CABVHQ010000001">
    <property type="protein sequence ID" value="VVN64955.1"/>
    <property type="molecule type" value="Genomic_DNA"/>
</dbReference>
<dbReference type="SMART" id="SM00912">
    <property type="entry name" value="Haemagg_act"/>
    <property type="match status" value="1"/>
</dbReference>
<reference evidence="3 4" key="1">
    <citation type="submission" date="2019-09" db="EMBL/GenBank/DDBJ databases">
        <authorList>
            <person name="Chandra G."/>
            <person name="Truman W A."/>
        </authorList>
    </citation>
    <scope>NUCLEOTIDE SEQUENCE [LARGE SCALE GENOMIC DNA]</scope>
    <source>
        <strain evidence="3">PS691</strain>
    </source>
</reference>
<dbReference type="GO" id="GO:0003824">
    <property type="term" value="F:catalytic activity"/>
    <property type="evidence" value="ECO:0007669"/>
    <property type="project" value="UniProtKB-ARBA"/>
</dbReference>
<evidence type="ECO:0000256" key="1">
    <source>
        <dbReference type="SAM" id="MobiDB-lite"/>
    </source>
</evidence>
<feature type="region of interest" description="Disordered" evidence="1">
    <location>
        <begin position="1078"/>
        <end position="1104"/>
    </location>
</feature>
<dbReference type="NCBIfam" id="TIGR01901">
    <property type="entry name" value="adhes_NPXG"/>
    <property type="match status" value="1"/>
</dbReference>
<dbReference type="Pfam" id="PF13332">
    <property type="entry name" value="Fil_haemagg_2"/>
    <property type="match status" value="6"/>
</dbReference>
<evidence type="ECO:0000313" key="3">
    <source>
        <dbReference type="EMBL" id="VVN64955.1"/>
    </source>
</evidence>
<dbReference type="InterPro" id="IPR011050">
    <property type="entry name" value="Pectin_lyase_fold/virulence"/>
</dbReference>
<feature type="domain" description="Filamentous haemagglutinin FhaB/tRNA nuclease CdiA-like TPS" evidence="2">
    <location>
        <begin position="51"/>
        <end position="171"/>
    </location>
</feature>
<dbReference type="OrthoDB" id="2664633at2"/>
<dbReference type="RefSeq" id="WP_150640171.1">
    <property type="nucleotide sequence ID" value="NZ_CABVHQ010000001.1"/>
</dbReference>
<organism evidence="3 4">
    <name type="scientific">Pseudomonas fluorescens</name>
    <dbReference type="NCBI Taxonomy" id="294"/>
    <lineage>
        <taxon>Bacteria</taxon>
        <taxon>Pseudomonadati</taxon>
        <taxon>Pseudomonadota</taxon>
        <taxon>Gammaproteobacteria</taxon>
        <taxon>Pseudomonadales</taxon>
        <taxon>Pseudomonadaceae</taxon>
        <taxon>Pseudomonas</taxon>
    </lineage>
</organism>
<evidence type="ECO:0000259" key="2">
    <source>
        <dbReference type="SMART" id="SM00912"/>
    </source>
</evidence>
<dbReference type="Gene3D" id="2.160.20.10">
    <property type="entry name" value="Single-stranded right-handed beta-helix, Pectin lyase-like"/>
    <property type="match status" value="1"/>
</dbReference>
<gene>
    <name evidence="3" type="primary">shlA</name>
    <name evidence="3" type="ORF">PS691_00035</name>
</gene>
<dbReference type="SUPFAM" id="SSF51126">
    <property type="entry name" value="Pectin lyase-like"/>
    <property type="match status" value="1"/>
</dbReference>
<dbReference type="Proteomes" id="UP000337909">
    <property type="component" value="Unassembled WGS sequence"/>
</dbReference>
<dbReference type="InterPro" id="IPR025157">
    <property type="entry name" value="Hemagglutinin_rpt"/>
</dbReference>
<dbReference type="InterPro" id="IPR008638">
    <property type="entry name" value="FhaB/CdiA-like_TPS"/>
</dbReference>